<keyword evidence="4" id="KW-1185">Reference proteome</keyword>
<dbReference type="PROSITE" id="PS50896">
    <property type="entry name" value="LISH"/>
    <property type="match status" value="1"/>
</dbReference>
<gene>
    <name evidence="3" type="ORF">BDK51DRAFT_28093</name>
</gene>
<reference evidence="4" key="1">
    <citation type="journal article" date="2018" name="Nat. Microbiol.">
        <title>Leveraging single-cell genomics to expand the fungal tree of life.</title>
        <authorList>
            <person name="Ahrendt S.R."/>
            <person name="Quandt C.A."/>
            <person name="Ciobanu D."/>
            <person name="Clum A."/>
            <person name="Salamov A."/>
            <person name="Andreopoulos B."/>
            <person name="Cheng J.F."/>
            <person name="Woyke T."/>
            <person name="Pelin A."/>
            <person name="Henrissat B."/>
            <person name="Reynolds N.K."/>
            <person name="Benny G.L."/>
            <person name="Smith M.E."/>
            <person name="James T.Y."/>
            <person name="Grigoriev I.V."/>
        </authorList>
    </citation>
    <scope>NUCLEOTIDE SEQUENCE [LARGE SCALE GENOMIC DNA]</scope>
</reference>
<organism evidence="3 4">
    <name type="scientific">Blyttiomyces helicus</name>
    <dbReference type="NCBI Taxonomy" id="388810"/>
    <lineage>
        <taxon>Eukaryota</taxon>
        <taxon>Fungi</taxon>
        <taxon>Fungi incertae sedis</taxon>
        <taxon>Chytridiomycota</taxon>
        <taxon>Chytridiomycota incertae sedis</taxon>
        <taxon>Chytridiomycetes</taxon>
        <taxon>Chytridiomycetes incertae sedis</taxon>
        <taxon>Blyttiomyces</taxon>
    </lineage>
</organism>
<dbReference type="InterPro" id="IPR006594">
    <property type="entry name" value="LisH"/>
</dbReference>
<feature type="domain" description="CTLH" evidence="2">
    <location>
        <begin position="126"/>
        <end position="187"/>
    </location>
</feature>
<name>A0A4P9WM89_9FUNG</name>
<dbReference type="Pfam" id="PF10607">
    <property type="entry name" value="CTLH"/>
    <property type="match status" value="1"/>
</dbReference>
<dbReference type="EMBL" id="KZ994186">
    <property type="protein sequence ID" value="RKO93572.1"/>
    <property type="molecule type" value="Genomic_DNA"/>
</dbReference>
<evidence type="ECO:0000256" key="1">
    <source>
        <dbReference type="SAM" id="MobiDB-lite"/>
    </source>
</evidence>
<feature type="compositionally biased region" description="Low complexity" evidence="1">
    <location>
        <begin position="1"/>
        <end position="15"/>
    </location>
</feature>
<dbReference type="PANTHER" id="PTHR12864">
    <property type="entry name" value="RAN BINDING PROTEIN 9-RELATED"/>
    <property type="match status" value="1"/>
</dbReference>
<dbReference type="InterPro" id="IPR006595">
    <property type="entry name" value="CTLH_C"/>
</dbReference>
<dbReference type="AlphaFoldDB" id="A0A4P9WM89"/>
<dbReference type="OrthoDB" id="2415936at2759"/>
<sequence>MVEAASTATVAPSSSNPEESFASTPLEPTVVRRLVYDHLVHNCYSETAKAFGRACQLGPPGTYPLSSASAMDLDQDGGSALADADGDICMGGVANEAAQESATSGAGGLGGSAADTDADEGGALGSLEARKKLYHLLMDGKVTEAIAYCASAFPQALAGDSPQTVEMRFLLQCQQFIERVRTSGPEALTFARNELGEIDPKMKDVVGLIAYADPERSPLAEYLSPRRREQVATSLNSHILSLENLPPHTSIERLVSQATVVRDTMYTEATREKKGSKGPIFPKWELSGYVAMMGK</sequence>
<dbReference type="Proteomes" id="UP000269721">
    <property type="component" value="Unassembled WGS sequence"/>
</dbReference>
<proteinExistence type="predicted"/>
<dbReference type="InterPro" id="IPR013144">
    <property type="entry name" value="CRA_dom"/>
</dbReference>
<protein>
    <submittedName>
        <fullName evidence="3">CTLH/CRA C-terminal to lish motif domain-containing protein</fullName>
    </submittedName>
</protein>
<dbReference type="SMART" id="SM00757">
    <property type="entry name" value="CRA"/>
    <property type="match status" value="1"/>
</dbReference>
<feature type="region of interest" description="Disordered" evidence="1">
    <location>
        <begin position="1"/>
        <end position="24"/>
    </location>
</feature>
<dbReference type="InterPro" id="IPR024964">
    <property type="entry name" value="CTLH/CRA"/>
</dbReference>
<dbReference type="SMART" id="SM00667">
    <property type="entry name" value="LisH"/>
    <property type="match status" value="1"/>
</dbReference>
<evidence type="ECO:0000313" key="4">
    <source>
        <dbReference type="Proteomes" id="UP000269721"/>
    </source>
</evidence>
<accession>A0A4P9WM89</accession>
<dbReference type="InterPro" id="IPR050618">
    <property type="entry name" value="Ubq-SigPath_Reg"/>
</dbReference>
<dbReference type="PROSITE" id="PS50897">
    <property type="entry name" value="CTLH"/>
    <property type="match status" value="1"/>
</dbReference>
<evidence type="ECO:0000313" key="3">
    <source>
        <dbReference type="EMBL" id="RKO93572.1"/>
    </source>
</evidence>
<evidence type="ECO:0000259" key="2">
    <source>
        <dbReference type="PROSITE" id="PS50897"/>
    </source>
</evidence>
<dbReference type="SMART" id="SM00668">
    <property type="entry name" value="CTLH"/>
    <property type="match status" value="1"/>
</dbReference>